<protein>
    <submittedName>
        <fullName evidence="2">Alpha-methylacyl-CoA racemase</fullName>
        <ecNumber evidence="2">5.1.99.4</ecNumber>
    </submittedName>
</protein>
<dbReference type="Proteomes" id="UP000562027">
    <property type="component" value="Unassembled WGS sequence"/>
</dbReference>
<accession>A0A840LC28</accession>
<keyword evidence="2" id="KW-0413">Isomerase</keyword>
<comment type="caution">
    <text evidence="2">The sequence shown here is derived from an EMBL/GenBank/DDBJ whole genome shotgun (WGS) entry which is preliminary data.</text>
</comment>
<dbReference type="InterPro" id="IPR044855">
    <property type="entry name" value="CoA-Trfase_III_dom3_sf"/>
</dbReference>
<evidence type="ECO:0000313" key="3">
    <source>
        <dbReference type="Proteomes" id="UP000562027"/>
    </source>
</evidence>
<dbReference type="EMBL" id="JACHLP010000004">
    <property type="protein sequence ID" value="MBB4843738.1"/>
    <property type="molecule type" value="Genomic_DNA"/>
</dbReference>
<sequence length="382" mass="40412">MTVALPQPSDGPLSGLRVIEMAGIGPGPFCGMLLADMGAEVIVVERPAALRSLGAGEAMNRGKRSICLDLKTPAGQRAVQALINSADALIEGYRPGVMERLGLGPERFTASNPRLVFGRVTGWGQSGPLAQAAGHDINYVALTGALSFASRAGQAPTLPATLLGDMAGGAMFLAFGLVCALLEARRSGQGQVVDAAMIDGVGTLSALVHSLRASGMWPEQAAQNFFLHSSPFYDSFECADGGFVTLGAIEPQFYAELLQRLELGDVDPAAQYDTRLWPALRERVAARIKSKSRAAWSALLEGTDACFAPVLSLDEAAQHPHQQARGNFARVNGHWQPAASPRFSRSRLRPPQAGPQPGADTRALLNELGFEAAEIMQMLASR</sequence>
<dbReference type="Pfam" id="PF02515">
    <property type="entry name" value="CoA_transf_3"/>
    <property type="match status" value="1"/>
</dbReference>
<proteinExistence type="predicted"/>
<evidence type="ECO:0000313" key="2">
    <source>
        <dbReference type="EMBL" id="MBB4843738.1"/>
    </source>
</evidence>
<dbReference type="Gene3D" id="3.40.50.10540">
    <property type="entry name" value="Crotonobetainyl-coa:carnitine coa-transferase, domain 1"/>
    <property type="match status" value="1"/>
</dbReference>
<dbReference type="RefSeq" id="WP_184299285.1">
    <property type="nucleotide sequence ID" value="NZ_JACHLP010000004.1"/>
</dbReference>
<dbReference type="PANTHER" id="PTHR48228:SF5">
    <property type="entry name" value="ALPHA-METHYLACYL-COA RACEMASE"/>
    <property type="match status" value="1"/>
</dbReference>
<dbReference type="InterPro" id="IPR050509">
    <property type="entry name" value="CoA-transferase_III"/>
</dbReference>
<keyword evidence="3" id="KW-1185">Reference proteome</keyword>
<dbReference type="InterPro" id="IPR023606">
    <property type="entry name" value="CoA-Trfase_III_dom_1_sf"/>
</dbReference>
<dbReference type="PANTHER" id="PTHR48228">
    <property type="entry name" value="SUCCINYL-COA--D-CITRAMALATE COA-TRANSFERASE"/>
    <property type="match status" value="1"/>
</dbReference>
<dbReference type="Gene3D" id="3.30.1540.10">
    <property type="entry name" value="formyl-coa transferase, domain 3"/>
    <property type="match status" value="1"/>
</dbReference>
<dbReference type="SUPFAM" id="SSF89796">
    <property type="entry name" value="CoA-transferase family III (CaiB/BaiF)"/>
    <property type="match status" value="1"/>
</dbReference>
<dbReference type="InterPro" id="IPR003673">
    <property type="entry name" value="CoA-Trfase_fam_III"/>
</dbReference>
<feature type="region of interest" description="Disordered" evidence="1">
    <location>
        <begin position="339"/>
        <end position="359"/>
    </location>
</feature>
<name>A0A840LC28_9BURK</name>
<dbReference type="AlphaFoldDB" id="A0A840LC28"/>
<dbReference type="GO" id="GO:0008111">
    <property type="term" value="F:alpha-methylacyl-CoA racemase activity"/>
    <property type="evidence" value="ECO:0007669"/>
    <property type="project" value="UniProtKB-EC"/>
</dbReference>
<reference evidence="2 3" key="1">
    <citation type="submission" date="2020-08" db="EMBL/GenBank/DDBJ databases">
        <title>Functional genomics of gut bacteria from endangered species of beetles.</title>
        <authorList>
            <person name="Carlos-Shanley C."/>
        </authorList>
    </citation>
    <scope>NUCLEOTIDE SEQUENCE [LARGE SCALE GENOMIC DNA]</scope>
    <source>
        <strain evidence="2 3">S00239</strain>
    </source>
</reference>
<dbReference type="EC" id="5.1.99.4" evidence="2"/>
<organism evidence="2 3">
    <name type="scientific">Roseateles oligotrophus</name>
    <dbReference type="NCBI Taxonomy" id="1769250"/>
    <lineage>
        <taxon>Bacteria</taxon>
        <taxon>Pseudomonadati</taxon>
        <taxon>Pseudomonadota</taxon>
        <taxon>Betaproteobacteria</taxon>
        <taxon>Burkholderiales</taxon>
        <taxon>Sphaerotilaceae</taxon>
        <taxon>Roseateles</taxon>
    </lineage>
</organism>
<gene>
    <name evidence="2" type="ORF">HNP55_002261</name>
</gene>
<evidence type="ECO:0000256" key="1">
    <source>
        <dbReference type="SAM" id="MobiDB-lite"/>
    </source>
</evidence>